<evidence type="ECO:0000256" key="5">
    <source>
        <dbReference type="ARBA" id="ARBA00023136"/>
    </source>
</evidence>
<evidence type="ECO:0000313" key="15">
    <source>
        <dbReference type="Proteomes" id="UP000193920"/>
    </source>
</evidence>
<keyword evidence="15" id="KW-1185">Reference proteome</keyword>
<sequence>MKRVLSLNKFISLCFILLFIIINTNAVIVSNEDELLTKINSKEKVLNINNEITVTKNETMEVKSTSISIIGNSDSSVLRFSNNIEENIHFLKTCEVIEINDITIYGNLKFFENKKITLKNVMYNGFFISDNSNVDNQKTISILNSEFNLPHTHIGYQIYNYNLTIDNSKFYGNDVKNMYLMSVMSSKDLLNNLEIKNSLFSGNYRNSGIETSYTNITCEHTRFEKCFNGKELNGGGALTLSYAQGQFYDINFEDNISENSGGSISLKFTLKTYFDIISFKNSTSLESGHTFSVFSDSYKTTTTLYNITQIGNNEKSDHSIEGTFFSSFGSNRLIIENYNGIHLNTGSVMSFEGDSKATLLNLNFTDVYIRNDGSLIKTYDPYEKGANIYVEKSFVYNITQESDDYSAAIISTDSGFVKLNEVYYENIKCHKSGILYQHGKAKTHIRSVTIKNFYSEWPEILFFNNVDYSENEYSAINFFELNLIDVYQDGVIFYTGDSIVEIHHSYFKNIHECYKHNDCNSFSEKENNNFAQSILFINNNPTVKIDYSTFEEIYGKSGMNVRQGTVMIQNTSILNSYFEKGFIYYTNEYETSGMYMYTNLNFNNNRSYRGTFLYFDDIVGGNIPFFMINGVSFNNNTASSYGGIIYSTAQGQTNVKQIGFSYCNFSNNNALLGKISYVYDLQHEFSFYMDYATKQILNKDKNNFVTNPTKINFENYNNSEVIEINSGDRIEKEYICNIYDDYGNKFEINGDISETKSEDLVFYELSLYGKKNALLPTKVFGSYKGYCFNNSCKFKDIRLVANPGDYVLELKIISYGQFNAFKTNSISMNVKIKECNLTERISQDRDGININSCYKPICSPPCANKGICVNDNLCNCKNTYFKGETCSERYKQNRYKILDLIIKIVTSILIITTIIIIALVYHYKNVDVIKAASFDFLNFILIGIILNYIYGIFVIKERFVTAECILSFYFEQIGFTLIFGSILIKTYRIYYIFMELKRINKNAANDQKYYLLIFLIIFHSIITVFQWITKSTKSVNEVDSVEREYNTCKYSNIFYFSQIVDIFLVLIGSYFAYEIRNINKKFKEPLSVPFYVYIVYIIFIQIMNLVNNHVLIVYFKSLGIIIYSTTILYFLFIIKFDTIKYKKKVESMSSSEFLKNSKAKTFTSNTDEGRIQIYYH</sequence>
<evidence type="ECO:0000256" key="8">
    <source>
        <dbReference type="ARBA" id="ARBA00023224"/>
    </source>
</evidence>
<dbReference type="GO" id="GO:0007214">
    <property type="term" value="P:gamma-aminobutyric acid signaling pathway"/>
    <property type="evidence" value="ECO:0007669"/>
    <property type="project" value="TreeGrafter"/>
</dbReference>
<dbReference type="Gene3D" id="2.10.25.10">
    <property type="entry name" value="Laminin"/>
    <property type="match status" value="1"/>
</dbReference>
<evidence type="ECO:0000259" key="13">
    <source>
        <dbReference type="PROSITE" id="PS50259"/>
    </source>
</evidence>
<proteinExistence type="predicted"/>
<keyword evidence="11" id="KW-0732">Signal</keyword>
<feature type="transmembrane region" description="Helical" evidence="10">
    <location>
        <begin position="967"/>
        <end position="988"/>
    </location>
</feature>
<keyword evidence="9" id="KW-1015">Disulfide bond</keyword>
<feature type="disulfide bond" evidence="9">
    <location>
        <begin position="858"/>
        <end position="868"/>
    </location>
</feature>
<comment type="subcellular location">
    <subcellularLocation>
        <location evidence="1">Membrane</location>
        <topology evidence="1">Multi-pass membrane protein</topology>
    </subcellularLocation>
</comment>
<protein>
    <recommendedName>
        <fullName evidence="16">G-protein coupled receptors family 3 profile domain-containing protein</fullName>
    </recommendedName>
</protein>
<evidence type="ECO:0000256" key="11">
    <source>
        <dbReference type="SAM" id="SignalP"/>
    </source>
</evidence>
<dbReference type="OrthoDB" id="2156475at2759"/>
<dbReference type="AlphaFoldDB" id="A0A1Y2FPC1"/>
<feature type="transmembrane region" description="Helical" evidence="10">
    <location>
        <begin position="1085"/>
        <end position="1106"/>
    </location>
</feature>
<feature type="transmembrane region" description="Helical" evidence="10">
    <location>
        <begin position="1009"/>
        <end position="1028"/>
    </location>
</feature>
<feature type="transmembrane region" description="Helical" evidence="10">
    <location>
        <begin position="1053"/>
        <end position="1073"/>
    </location>
</feature>
<dbReference type="GO" id="GO:0038039">
    <property type="term" value="C:G protein-coupled receptor heterodimeric complex"/>
    <property type="evidence" value="ECO:0007669"/>
    <property type="project" value="TreeGrafter"/>
</dbReference>
<dbReference type="PROSITE" id="PS50259">
    <property type="entry name" value="G_PROTEIN_RECEP_F3_4"/>
    <property type="match status" value="1"/>
</dbReference>
<dbReference type="PANTHER" id="PTHR10519:SF20">
    <property type="entry name" value="G-PROTEIN COUPLED RECEPTOR 156-RELATED"/>
    <property type="match status" value="1"/>
</dbReference>
<keyword evidence="2 10" id="KW-0812">Transmembrane</keyword>
<accession>A0A1Y2FPC1</accession>
<evidence type="ECO:0000256" key="1">
    <source>
        <dbReference type="ARBA" id="ARBA00004141"/>
    </source>
</evidence>
<feature type="domain" description="G-protein coupled receptors family 3 profile" evidence="13">
    <location>
        <begin position="898"/>
        <end position="1105"/>
    </location>
</feature>
<feature type="transmembrane region" description="Helical" evidence="10">
    <location>
        <begin position="1112"/>
        <end position="1134"/>
    </location>
</feature>
<feature type="domain" description="EGF-like" evidence="12">
    <location>
        <begin position="854"/>
        <end position="887"/>
    </location>
</feature>
<keyword evidence="9" id="KW-0245">EGF-like domain</keyword>
<dbReference type="InterPro" id="IPR002455">
    <property type="entry name" value="GPCR3_GABA-B"/>
</dbReference>
<dbReference type="PROSITE" id="PS50026">
    <property type="entry name" value="EGF_3"/>
    <property type="match status" value="1"/>
</dbReference>
<evidence type="ECO:0000259" key="12">
    <source>
        <dbReference type="PROSITE" id="PS50026"/>
    </source>
</evidence>
<keyword evidence="4" id="KW-0297">G-protein coupled receptor</keyword>
<feature type="signal peptide" evidence="11">
    <location>
        <begin position="1"/>
        <end position="26"/>
    </location>
</feature>
<dbReference type="InterPro" id="IPR017978">
    <property type="entry name" value="GPCR_3_C"/>
</dbReference>
<evidence type="ECO:0000256" key="2">
    <source>
        <dbReference type="ARBA" id="ARBA00022692"/>
    </source>
</evidence>
<feature type="chain" id="PRO_5012530916" description="G-protein coupled receptors family 3 profile domain-containing protein" evidence="11">
    <location>
        <begin position="27"/>
        <end position="1176"/>
    </location>
</feature>
<feature type="transmembrane region" description="Helical" evidence="10">
    <location>
        <begin position="900"/>
        <end position="923"/>
    </location>
</feature>
<evidence type="ECO:0000256" key="4">
    <source>
        <dbReference type="ARBA" id="ARBA00023040"/>
    </source>
</evidence>
<name>A0A1Y2FPC1_9FUNG</name>
<organism evidence="14 15">
    <name type="scientific">Neocallimastix californiae</name>
    <dbReference type="NCBI Taxonomy" id="1754190"/>
    <lineage>
        <taxon>Eukaryota</taxon>
        <taxon>Fungi</taxon>
        <taxon>Fungi incertae sedis</taxon>
        <taxon>Chytridiomycota</taxon>
        <taxon>Chytridiomycota incertae sedis</taxon>
        <taxon>Neocallimastigomycetes</taxon>
        <taxon>Neocallimastigales</taxon>
        <taxon>Neocallimastigaceae</taxon>
        <taxon>Neocallimastix</taxon>
    </lineage>
</organism>
<evidence type="ECO:0000256" key="7">
    <source>
        <dbReference type="ARBA" id="ARBA00023180"/>
    </source>
</evidence>
<keyword evidence="5 10" id="KW-0472">Membrane</keyword>
<keyword evidence="7" id="KW-0325">Glycoprotein</keyword>
<evidence type="ECO:0008006" key="16">
    <source>
        <dbReference type="Google" id="ProtNLM"/>
    </source>
</evidence>
<dbReference type="GO" id="GO:0004965">
    <property type="term" value="F:G protein-coupled GABA receptor activity"/>
    <property type="evidence" value="ECO:0007669"/>
    <property type="project" value="InterPro"/>
</dbReference>
<dbReference type="Proteomes" id="UP000193920">
    <property type="component" value="Unassembled WGS sequence"/>
</dbReference>
<evidence type="ECO:0000256" key="10">
    <source>
        <dbReference type="SAM" id="Phobius"/>
    </source>
</evidence>
<gene>
    <name evidence="14" type="ORF">LY90DRAFT_663268</name>
</gene>
<dbReference type="PANTHER" id="PTHR10519">
    <property type="entry name" value="GABA-B RECEPTOR"/>
    <property type="match status" value="1"/>
</dbReference>
<feature type="transmembrane region" description="Helical" evidence="10">
    <location>
        <begin position="935"/>
        <end position="955"/>
    </location>
</feature>
<dbReference type="PRINTS" id="PR00248">
    <property type="entry name" value="GPCRMGR"/>
</dbReference>
<reference evidence="14 15" key="1">
    <citation type="submission" date="2016-08" db="EMBL/GenBank/DDBJ databases">
        <title>A Parts List for Fungal Cellulosomes Revealed by Comparative Genomics.</title>
        <authorList>
            <consortium name="DOE Joint Genome Institute"/>
            <person name="Haitjema C.H."/>
            <person name="Gilmore S.P."/>
            <person name="Henske J.K."/>
            <person name="Solomon K.V."/>
            <person name="De Groot R."/>
            <person name="Kuo A."/>
            <person name="Mondo S.J."/>
            <person name="Salamov A.A."/>
            <person name="Labutti K."/>
            <person name="Zhao Z."/>
            <person name="Chiniquy J."/>
            <person name="Barry K."/>
            <person name="Brewer H.M."/>
            <person name="Purvine S.O."/>
            <person name="Wright A.T."/>
            <person name="Boxma B."/>
            <person name="Van Alen T."/>
            <person name="Hackstein J.H."/>
            <person name="Baker S.E."/>
            <person name="Grigoriev I.V."/>
            <person name="O'Malley M.A."/>
        </authorList>
    </citation>
    <scope>NUCLEOTIDE SEQUENCE [LARGE SCALE GENOMIC DNA]</scope>
    <source>
        <strain evidence="14 15">G1</strain>
    </source>
</reference>
<comment type="caution">
    <text evidence="9">Lacks conserved residue(s) required for the propagation of feature annotation.</text>
</comment>
<dbReference type="EMBL" id="MCOG01000003">
    <property type="protein sequence ID" value="ORY85779.1"/>
    <property type="molecule type" value="Genomic_DNA"/>
</dbReference>
<keyword evidence="6" id="KW-0675">Receptor</keyword>
<keyword evidence="8" id="KW-0807">Transducer</keyword>
<evidence type="ECO:0000256" key="3">
    <source>
        <dbReference type="ARBA" id="ARBA00022989"/>
    </source>
</evidence>
<dbReference type="InterPro" id="IPR000742">
    <property type="entry name" value="EGF"/>
</dbReference>
<evidence type="ECO:0000313" key="14">
    <source>
        <dbReference type="EMBL" id="ORY85779.1"/>
    </source>
</evidence>
<evidence type="ECO:0000256" key="6">
    <source>
        <dbReference type="ARBA" id="ARBA00023170"/>
    </source>
</evidence>
<dbReference type="InterPro" id="IPR000337">
    <property type="entry name" value="GPCR_3"/>
</dbReference>
<evidence type="ECO:0000256" key="9">
    <source>
        <dbReference type="PROSITE-ProRule" id="PRU00076"/>
    </source>
</evidence>
<keyword evidence="3 10" id="KW-1133">Transmembrane helix</keyword>
<comment type="caution">
    <text evidence="14">The sequence shown here is derived from an EMBL/GenBank/DDBJ whole genome shotgun (WGS) entry which is preliminary data.</text>
</comment>
<dbReference type="Pfam" id="PF00003">
    <property type="entry name" value="7tm_3"/>
    <property type="match status" value="1"/>
</dbReference>